<keyword evidence="2" id="KW-1185">Reference proteome</keyword>
<name>A0A9Q3JS79_9BASI</name>
<reference evidence="1" key="1">
    <citation type="submission" date="2021-03" db="EMBL/GenBank/DDBJ databases">
        <title>Draft genome sequence of rust myrtle Austropuccinia psidii MF-1, a brazilian biotype.</title>
        <authorList>
            <person name="Quecine M.C."/>
            <person name="Pachon D.M.R."/>
            <person name="Bonatelli M.L."/>
            <person name="Correr F.H."/>
            <person name="Franceschini L.M."/>
            <person name="Leite T.F."/>
            <person name="Margarido G.R.A."/>
            <person name="Almeida C.A."/>
            <person name="Ferrarezi J.A."/>
            <person name="Labate C.A."/>
        </authorList>
    </citation>
    <scope>NUCLEOTIDE SEQUENCE</scope>
    <source>
        <strain evidence="1">MF-1</strain>
    </source>
</reference>
<sequence length="113" mass="12805">MQRQHIHNSKQVMSQLGHSKTAYKKFSTISIDKKLANASWLKLPSISTLPHSYLLIDKTHKPFLPVCIYEITPFDISSGHSQILKDLIITLMSLSQNCQEIKTNKQVLGGIMK</sequence>
<dbReference type="Proteomes" id="UP000765509">
    <property type="component" value="Unassembled WGS sequence"/>
</dbReference>
<proteinExistence type="predicted"/>
<dbReference type="EMBL" id="AVOT02079339">
    <property type="protein sequence ID" value="MBW0566575.1"/>
    <property type="molecule type" value="Genomic_DNA"/>
</dbReference>
<comment type="caution">
    <text evidence="1">The sequence shown here is derived from an EMBL/GenBank/DDBJ whole genome shotgun (WGS) entry which is preliminary data.</text>
</comment>
<evidence type="ECO:0000313" key="2">
    <source>
        <dbReference type="Proteomes" id="UP000765509"/>
    </source>
</evidence>
<feature type="non-terminal residue" evidence="1">
    <location>
        <position position="113"/>
    </location>
</feature>
<gene>
    <name evidence="1" type="ORF">O181_106290</name>
</gene>
<organism evidence="1 2">
    <name type="scientific">Austropuccinia psidii MF-1</name>
    <dbReference type="NCBI Taxonomy" id="1389203"/>
    <lineage>
        <taxon>Eukaryota</taxon>
        <taxon>Fungi</taxon>
        <taxon>Dikarya</taxon>
        <taxon>Basidiomycota</taxon>
        <taxon>Pucciniomycotina</taxon>
        <taxon>Pucciniomycetes</taxon>
        <taxon>Pucciniales</taxon>
        <taxon>Sphaerophragmiaceae</taxon>
        <taxon>Austropuccinia</taxon>
    </lineage>
</organism>
<accession>A0A9Q3JS79</accession>
<evidence type="ECO:0000313" key="1">
    <source>
        <dbReference type="EMBL" id="MBW0566575.1"/>
    </source>
</evidence>
<protein>
    <submittedName>
        <fullName evidence="1">Uncharacterized protein</fullName>
    </submittedName>
</protein>
<dbReference type="AlphaFoldDB" id="A0A9Q3JS79"/>